<evidence type="ECO:0000256" key="5">
    <source>
        <dbReference type="ARBA" id="ARBA00022777"/>
    </source>
</evidence>
<evidence type="ECO:0000256" key="7">
    <source>
        <dbReference type="ARBA" id="ARBA00047899"/>
    </source>
</evidence>
<evidence type="ECO:0000313" key="12">
    <source>
        <dbReference type="Proteomes" id="UP000521872"/>
    </source>
</evidence>
<comment type="catalytic activity">
    <reaction evidence="7">
        <text>L-threonyl-[protein] + ATP = O-phospho-L-threonyl-[protein] + ADP + H(+)</text>
        <dbReference type="Rhea" id="RHEA:46608"/>
        <dbReference type="Rhea" id="RHEA-COMP:11060"/>
        <dbReference type="Rhea" id="RHEA-COMP:11605"/>
        <dbReference type="ChEBI" id="CHEBI:15378"/>
        <dbReference type="ChEBI" id="CHEBI:30013"/>
        <dbReference type="ChEBI" id="CHEBI:30616"/>
        <dbReference type="ChEBI" id="CHEBI:61977"/>
        <dbReference type="ChEBI" id="CHEBI:456216"/>
        <dbReference type="EC" id="2.7.11.1"/>
    </reaction>
</comment>
<dbReference type="PANTHER" id="PTHR24361">
    <property type="entry name" value="MITOGEN-ACTIVATED KINASE KINASE KINASE"/>
    <property type="match status" value="1"/>
</dbReference>
<dbReference type="PROSITE" id="PS00108">
    <property type="entry name" value="PROTEIN_KINASE_ST"/>
    <property type="match status" value="1"/>
</dbReference>
<gene>
    <name evidence="11" type="ORF">D9613_001344</name>
</gene>
<dbReference type="InterPro" id="IPR053235">
    <property type="entry name" value="Ser_Thr_kinase"/>
</dbReference>
<evidence type="ECO:0000256" key="9">
    <source>
        <dbReference type="SAM" id="Coils"/>
    </source>
</evidence>
<dbReference type="PANTHER" id="PTHR24361:SF433">
    <property type="entry name" value="PROTEIN KINASE DOMAIN-CONTAINING PROTEIN"/>
    <property type="match status" value="1"/>
</dbReference>
<reference evidence="11 12" key="1">
    <citation type="submission" date="2019-12" db="EMBL/GenBank/DDBJ databases">
        <authorList>
            <person name="Floudas D."/>
            <person name="Bentzer J."/>
            <person name="Ahren D."/>
            <person name="Johansson T."/>
            <person name="Persson P."/>
            <person name="Tunlid A."/>
        </authorList>
    </citation>
    <scope>NUCLEOTIDE SEQUENCE [LARGE SCALE GENOMIC DNA]</scope>
    <source>
        <strain evidence="11 12">CBS 102.39</strain>
    </source>
</reference>
<dbReference type="Gene3D" id="1.10.510.10">
    <property type="entry name" value="Transferase(Phosphotransferase) domain 1"/>
    <property type="match status" value="1"/>
</dbReference>
<evidence type="ECO:0000256" key="2">
    <source>
        <dbReference type="ARBA" id="ARBA00022527"/>
    </source>
</evidence>
<feature type="coiled-coil region" evidence="9">
    <location>
        <begin position="275"/>
        <end position="403"/>
    </location>
</feature>
<keyword evidence="5" id="KW-0418">Kinase</keyword>
<dbReference type="EMBL" id="JAACJL010000001">
    <property type="protein sequence ID" value="KAF4622997.1"/>
    <property type="molecule type" value="Genomic_DNA"/>
</dbReference>
<keyword evidence="2" id="KW-0723">Serine/threonine-protein kinase</keyword>
<evidence type="ECO:0000256" key="6">
    <source>
        <dbReference type="ARBA" id="ARBA00022840"/>
    </source>
</evidence>
<keyword evidence="6" id="KW-0067">ATP-binding</keyword>
<dbReference type="GO" id="GO:0005737">
    <property type="term" value="C:cytoplasm"/>
    <property type="evidence" value="ECO:0007669"/>
    <property type="project" value="TreeGrafter"/>
</dbReference>
<proteinExistence type="predicted"/>
<feature type="domain" description="Protein kinase" evidence="10">
    <location>
        <begin position="1"/>
        <end position="310"/>
    </location>
</feature>
<accession>A0A8H4R497</accession>
<comment type="caution">
    <text evidence="11">The sequence shown here is derived from an EMBL/GenBank/DDBJ whole genome shotgun (WGS) entry which is preliminary data.</text>
</comment>
<dbReference type="InterPro" id="IPR000719">
    <property type="entry name" value="Prot_kinase_dom"/>
</dbReference>
<protein>
    <recommendedName>
        <fullName evidence="1">non-specific serine/threonine protein kinase</fullName>
        <ecNumber evidence="1">2.7.11.1</ecNumber>
    </recommendedName>
</protein>
<keyword evidence="3" id="KW-0808">Transferase</keyword>
<dbReference type="SMART" id="SM00220">
    <property type="entry name" value="S_TKc"/>
    <property type="match status" value="1"/>
</dbReference>
<dbReference type="InterPro" id="IPR011009">
    <property type="entry name" value="Kinase-like_dom_sf"/>
</dbReference>
<organism evidence="11 12">
    <name type="scientific">Agrocybe pediades</name>
    <dbReference type="NCBI Taxonomy" id="84607"/>
    <lineage>
        <taxon>Eukaryota</taxon>
        <taxon>Fungi</taxon>
        <taxon>Dikarya</taxon>
        <taxon>Basidiomycota</taxon>
        <taxon>Agaricomycotina</taxon>
        <taxon>Agaricomycetes</taxon>
        <taxon>Agaricomycetidae</taxon>
        <taxon>Agaricales</taxon>
        <taxon>Agaricineae</taxon>
        <taxon>Strophariaceae</taxon>
        <taxon>Agrocybe</taxon>
    </lineage>
</organism>
<evidence type="ECO:0000256" key="4">
    <source>
        <dbReference type="ARBA" id="ARBA00022741"/>
    </source>
</evidence>
<dbReference type="GO" id="GO:0005524">
    <property type="term" value="F:ATP binding"/>
    <property type="evidence" value="ECO:0007669"/>
    <property type="project" value="UniProtKB-KW"/>
</dbReference>
<evidence type="ECO:0000256" key="1">
    <source>
        <dbReference type="ARBA" id="ARBA00012513"/>
    </source>
</evidence>
<dbReference type="AlphaFoldDB" id="A0A8H4R497"/>
<dbReference type="Pfam" id="PF07714">
    <property type="entry name" value="PK_Tyr_Ser-Thr"/>
    <property type="match status" value="2"/>
</dbReference>
<comment type="catalytic activity">
    <reaction evidence="8">
        <text>L-seryl-[protein] + ATP = O-phospho-L-seryl-[protein] + ADP + H(+)</text>
        <dbReference type="Rhea" id="RHEA:17989"/>
        <dbReference type="Rhea" id="RHEA-COMP:9863"/>
        <dbReference type="Rhea" id="RHEA-COMP:11604"/>
        <dbReference type="ChEBI" id="CHEBI:15378"/>
        <dbReference type="ChEBI" id="CHEBI:29999"/>
        <dbReference type="ChEBI" id="CHEBI:30616"/>
        <dbReference type="ChEBI" id="CHEBI:83421"/>
        <dbReference type="ChEBI" id="CHEBI:456216"/>
        <dbReference type="EC" id="2.7.11.1"/>
    </reaction>
</comment>
<evidence type="ECO:0000259" key="10">
    <source>
        <dbReference type="PROSITE" id="PS50011"/>
    </source>
</evidence>
<dbReference type="EC" id="2.7.11.1" evidence="1"/>
<name>A0A8H4R497_9AGAR</name>
<dbReference type="GO" id="GO:0004674">
    <property type="term" value="F:protein serine/threonine kinase activity"/>
    <property type="evidence" value="ECO:0007669"/>
    <property type="project" value="UniProtKB-KW"/>
</dbReference>
<dbReference type="SUPFAM" id="SSF56112">
    <property type="entry name" value="Protein kinase-like (PK-like)"/>
    <property type="match status" value="1"/>
</dbReference>
<sequence length="546" mass="62112">MGNKAVAAKQFRVFGHVKQKDKRNLLKEALVVLRLAPHPHILPFLGIAMKDSILQIITVWMENGDIATFTKKNPQECKITLVADGLHFLKENQIVHGDLKAANVLITSERKACISDLGAAVLARQAELPSKPEPPPKYLIPPRRTPVYNNFSVGFEPSCGSSKMSTFSQAGTHRYMSPERLVPQKYGRDSARATYESDVYSFGMLVYEVYAGMPPYSEVGVEPLRGLMKRYRKYETAHDKILNYLVKDKVCEVDADCVDAFKKFRDESLQHASDVEQLKLMIWDLQKDLKLETEERRKEREGLRKDTEGLRKEMELANKKSEATEKSLRAEIELLNILLKEADEKLQNEVKTREVADKSYRAQITSLQSKHLSKTVEELRKELASLTKACDTQESKIQELVDQVGNLTVLVARLTGELLPVRKRMLIDVVRPKVNDAILGTGSSERTPWWDFIQLTRSFVDKKTKQWVTRKMDTFTNVYQALQSKTTGVLHLTADDIGLLFSEDLRREGNAAVHDATYDKLIIIVESETNVQAKEAWMRLLVYSGL</sequence>
<dbReference type="InterPro" id="IPR008271">
    <property type="entry name" value="Ser/Thr_kinase_AS"/>
</dbReference>
<dbReference type="PROSITE" id="PS50011">
    <property type="entry name" value="PROTEIN_KINASE_DOM"/>
    <property type="match status" value="1"/>
</dbReference>
<dbReference type="InterPro" id="IPR001245">
    <property type="entry name" value="Ser-Thr/Tyr_kinase_cat_dom"/>
</dbReference>
<evidence type="ECO:0000313" key="11">
    <source>
        <dbReference type="EMBL" id="KAF4622997.1"/>
    </source>
</evidence>
<keyword evidence="9" id="KW-0175">Coiled coil</keyword>
<evidence type="ECO:0000256" key="8">
    <source>
        <dbReference type="ARBA" id="ARBA00048679"/>
    </source>
</evidence>
<dbReference type="Proteomes" id="UP000521872">
    <property type="component" value="Unassembled WGS sequence"/>
</dbReference>
<evidence type="ECO:0000256" key="3">
    <source>
        <dbReference type="ARBA" id="ARBA00022679"/>
    </source>
</evidence>
<keyword evidence="12" id="KW-1185">Reference proteome</keyword>
<keyword evidence="4" id="KW-0547">Nucleotide-binding</keyword>